<evidence type="ECO:0000256" key="3">
    <source>
        <dbReference type="ARBA" id="ARBA00023180"/>
    </source>
</evidence>
<protein>
    <submittedName>
        <fullName evidence="5">Beta-glucosidase B</fullName>
    </submittedName>
</protein>
<keyword evidence="3" id="KW-0325">Glycoprotein</keyword>
<dbReference type="EMBL" id="LUFC02000252">
    <property type="protein sequence ID" value="KAF4499528.1"/>
    <property type="molecule type" value="Genomic_DNA"/>
</dbReference>
<organism evidence="5 6">
    <name type="scientific">Fusarium agapanthi</name>
    <dbReference type="NCBI Taxonomy" id="1803897"/>
    <lineage>
        <taxon>Eukaryota</taxon>
        <taxon>Fungi</taxon>
        <taxon>Dikarya</taxon>
        <taxon>Ascomycota</taxon>
        <taxon>Pezizomycotina</taxon>
        <taxon>Sordariomycetes</taxon>
        <taxon>Hypocreomycetidae</taxon>
        <taxon>Hypocreales</taxon>
        <taxon>Nectriaceae</taxon>
        <taxon>Fusarium</taxon>
        <taxon>Fusarium fujikuroi species complex</taxon>
    </lineage>
</organism>
<dbReference type="Gene3D" id="3.20.20.300">
    <property type="entry name" value="Glycoside hydrolase, family 3, N-terminal domain"/>
    <property type="match status" value="1"/>
</dbReference>
<name>A0A9P5BDQ2_9HYPO</name>
<gene>
    <name evidence="5" type="ORF">FAGAP_4318</name>
</gene>
<keyword evidence="6" id="KW-1185">Reference proteome</keyword>
<keyword evidence="2" id="KW-0378">Hydrolase</keyword>
<dbReference type="GO" id="GO:0005975">
    <property type="term" value="P:carbohydrate metabolic process"/>
    <property type="evidence" value="ECO:0007669"/>
    <property type="project" value="InterPro"/>
</dbReference>
<comment type="caution">
    <text evidence="5">The sequence shown here is derived from an EMBL/GenBank/DDBJ whole genome shotgun (WGS) entry which is preliminary data.</text>
</comment>
<dbReference type="InterPro" id="IPR017853">
    <property type="entry name" value="GH"/>
</dbReference>
<dbReference type="SUPFAM" id="SSF51445">
    <property type="entry name" value="(Trans)glycosidases"/>
    <property type="match status" value="1"/>
</dbReference>
<reference evidence="5" key="1">
    <citation type="submission" date="2020-01" db="EMBL/GenBank/DDBJ databases">
        <title>Identification and distribution of gene clusters putatively required for synthesis of sphingolipid metabolism inhibitors in phylogenetically diverse species of the filamentous fungus Fusarium.</title>
        <authorList>
            <person name="Kim H.-S."/>
            <person name="Busman M."/>
            <person name="Brown D.W."/>
            <person name="Divon H."/>
            <person name="Uhlig S."/>
            <person name="Proctor R.H."/>
        </authorList>
    </citation>
    <scope>NUCLEOTIDE SEQUENCE</scope>
    <source>
        <strain evidence="5">NRRL 31653</strain>
    </source>
</reference>
<dbReference type="InterPro" id="IPR036962">
    <property type="entry name" value="Glyco_hydro_3_N_sf"/>
</dbReference>
<evidence type="ECO:0000256" key="2">
    <source>
        <dbReference type="ARBA" id="ARBA00022801"/>
    </source>
</evidence>
<sequence length="154" mass="17169">MMFCSDQRFVFLEHHAAATTSKPFSEHPYLTGEFASKFIHRLQDAGSGACIKHPAANDQETRRVFIEESMTEYQPWALIRATTRLTLGAWQREGLFVVGVWLGWLDISTGPGSCPDRSITRRGVALRSPLVNTPRDGRNNIGPERQPSPANAAM</sequence>
<evidence type="ECO:0000256" key="1">
    <source>
        <dbReference type="ARBA" id="ARBA00005336"/>
    </source>
</evidence>
<dbReference type="GO" id="GO:0004553">
    <property type="term" value="F:hydrolase activity, hydrolyzing O-glycosyl compounds"/>
    <property type="evidence" value="ECO:0007669"/>
    <property type="project" value="InterPro"/>
</dbReference>
<comment type="similarity">
    <text evidence="1">Belongs to the glycosyl hydrolase 3 family.</text>
</comment>
<dbReference type="OrthoDB" id="47059at2759"/>
<evidence type="ECO:0000313" key="6">
    <source>
        <dbReference type="Proteomes" id="UP000737391"/>
    </source>
</evidence>
<dbReference type="AlphaFoldDB" id="A0A9P5BDQ2"/>
<dbReference type="Proteomes" id="UP000737391">
    <property type="component" value="Unassembled WGS sequence"/>
</dbReference>
<accession>A0A9P5BDQ2</accession>
<feature type="region of interest" description="Disordered" evidence="4">
    <location>
        <begin position="129"/>
        <end position="154"/>
    </location>
</feature>
<evidence type="ECO:0000256" key="4">
    <source>
        <dbReference type="SAM" id="MobiDB-lite"/>
    </source>
</evidence>
<proteinExistence type="inferred from homology"/>
<evidence type="ECO:0000313" key="5">
    <source>
        <dbReference type="EMBL" id="KAF4499528.1"/>
    </source>
</evidence>